<dbReference type="GO" id="GO:0016020">
    <property type="term" value="C:membrane"/>
    <property type="evidence" value="ECO:0007669"/>
    <property type="project" value="TreeGrafter"/>
</dbReference>
<feature type="transmembrane region" description="Helical" evidence="1">
    <location>
        <begin position="176"/>
        <end position="195"/>
    </location>
</feature>
<keyword evidence="1" id="KW-0472">Membrane</keyword>
<comment type="caution">
    <text evidence="2">The sequence shown here is derived from an EMBL/GenBank/DDBJ whole genome shotgun (WGS) entry which is preliminary data.</text>
</comment>
<feature type="transmembrane region" description="Helical" evidence="1">
    <location>
        <begin position="73"/>
        <end position="92"/>
    </location>
</feature>
<dbReference type="AlphaFoldDB" id="A0A9P9E3J0"/>
<evidence type="ECO:0000313" key="3">
    <source>
        <dbReference type="Proteomes" id="UP000700596"/>
    </source>
</evidence>
<keyword evidence="1" id="KW-0812">Transmembrane</keyword>
<reference evidence="2" key="1">
    <citation type="journal article" date="2021" name="Nat. Commun.">
        <title>Genetic determinants of endophytism in the Arabidopsis root mycobiome.</title>
        <authorList>
            <person name="Mesny F."/>
            <person name="Miyauchi S."/>
            <person name="Thiergart T."/>
            <person name="Pickel B."/>
            <person name="Atanasova L."/>
            <person name="Karlsson M."/>
            <person name="Huettel B."/>
            <person name="Barry K.W."/>
            <person name="Haridas S."/>
            <person name="Chen C."/>
            <person name="Bauer D."/>
            <person name="Andreopoulos W."/>
            <person name="Pangilinan J."/>
            <person name="LaButti K."/>
            <person name="Riley R."/>
            <person name="Lipzen A."/>
            <person name="Clum A."/>
            <person name="Drula E."/>
            <person name="Henrissat B."/>
            <person name="Kohler A."/>
            <person name="Grigoriev I.V."/>
            <person name="Martin F.M."/>
            <person name="Hacquard S."/>
        </authorList>
    </citation>
    <scope>NUCLEOTIDE SEQUENCE</scope>
    <source>
        <strain evidence="2">MPI-CAGE-CH-0243</strain>
    </source>
</reference>
<gene>
    <name evidence="2" type="ORF">B0J11DRAFT_251278</name>
</gene>
<protein>
    <recommendedName>
        <fullName evidence="4">FAR-17a/AIG1-like protein</fullName>
    </recommendedName>
</protein>
<evidence type="ECO:0000313" key="2">
    <source>
        <dbReference type="EMBL" id="KAH7130393.1"/>
    </source>
</evidence>
<dbReference type="PANTHER" id="PTHR12242">
    <property type="entry name" value="OS02G0130600 PROTEIN-RELATED"/>
    <property type="match status" value="1"/>
</dbReference>
<evidence type="ECO:0008006" key="4">
    <source>
        <dbReference type="Google" id="ProtNLM"/>
    </source>
</evidence>
<dbReference type="EMBL" id="JAGMWT010000004">
    <property type="protein sequence ID" value="KAH7130393.1"/>
    <property type="molecule type" value="Genomic_DNA"/>
</dbReference>
<dbReference type="OrthoDB" id="419711at2759"/>
<name>A0A9P9E3J0_9PLEO</name>
<sequence>MSCWKRFTGSTEGGFDPTFRLETSWLLSPFILAVLRGLLSLYAFVTLFFIFGWNGTHGMSENSERSFSYFTHLTYWGLAFYFLFSAIHTWTYSRSGIPLLARWPRFLQIAHRMFHSTIVIYPWIVTIVYWALLYENGIFKNKFQIWTNTSQHALNSAFALFEIVFPRTAPLPFVDIIPVIVILAMYLGLAYVTASTQGFWVYGFLDNTTNSSGKVAVYIVGILVAAIVVFLIVRYLIMLRVWVTEKKLGKTGKFASHGGAGYVGDAEKGLPLHNVSGKQ</sequence>
<evidence type="ECO:0000256" key="1">
    <source>
        <dbReference type="SAM" id="Phobius"/>
    </source>
</evidence>
<dbReference type="PANTHER" id="PTHR12242:SF1">
    <property type="entry name" value="MYND-TYPE DOMAIN-CONTAINING PROTEIN"/>
    <property type="match status" value="1"/>
</dbReference>
<proteinExistence type="predicted"/>
<accession>A0A9P9E3J0</accession>
<keyword evidence="3" id="KW-1185">Reference proteome</keyword>
<feature type="transmembrane region" description="Helical" evidence="1">
    <location>
        <begin position="30"/>
        <end position="53"/>
    </location>
</feature>
<dbReference type="Proteomes" id="UP000700596">
    <property type="component" value="Unassembled WGS sequence"/>
</dbReference>
<organism evidence="2 3">
    <name type="scientific">Dendryphion nanum</name>
    <dbReference type="NCBI Taxonomy" id="256645"/>
    <lineage>
        <taxon>Eukaryota</taxon>
        <taxon>Fungi</taxon>
        <taxon>Dikarya</taxon>
        <taxon>Ascomycota</taxon>
        <taxon>Pezizomycotina</taxon>
        <taxon>Dothideomycetes</taxon>
        <taxon>Pleosporomycetidae</taxon>
        <taxon>Pleosporales</taxon>
        <taxon>Torulaceae</taxon>
        <taxon>Dendryphion</taxon>
    </lineage>
</organism>
<keyword evidence="1" id="KW-1133">Transmembrane helix</keyword>
<feature type="transmembrane region" description="Helical" evidence="1">
    <location>
        <begin position="113"/>
        <end position="132"/>
    </location>
</feature>
<feature type="transmembrane region" description="Helical" evidence="1">
    <location>
        <begin position="215"/>
        <end position="237"/>
    </location>
</feature>